<comment type="caution">
    <text evidence="2">The sequence shown here is derived from an EMBL/GenBank/DDBJ whole genome shotgun (WGS) entry which is preliminary data.</text>
</comment>
<name>A0AAN8FHW4_TRICO</name>
<keyword evidence="1" id="KW-1133">Transmembrane helix</keyword>
<feature type="transmembrane region" description="Helical" evidence="1">
    <location>
        <begin position="30"/>
        <end position="48"/>
    </location>
</feature>
<keyword evidence="1" id="KW-0472">Membrane</keyword>
<keyword evidence="1" id="KW-0812">Transmembrane</keyword>
<sequence>MALKSAPSGFIAASVVCVLVLVRGRCISRVLCCLFYSFFSTIALPRLYSSMLHTQPKLSTSSGVFKPRKIRAVICQPFLDNVDLDC</sequence>
<keyword evidence="3" id="KW-1185">Reference proteome</keyword>
<accession>A0AAN8FHW4</accession>
<dbReference type="EMBL" id="WIXE01014359">
    <property type="protein sequence ID" value="KAK5974367.1"/>
    <property type="molecule type" value="Genomic_DNA"/>
</dbReference>
<evidence type="ECO:0000313" key="2">
    <source>
        <dbReference type="EMBL" id="KAK5974367.1"/>
    </source>
</evidence>
<organism evidence="2 3">
    <name type="scientific">Trichostrongylus colubriformis</name>
    <name type="common">Black scour worm</name>
    <dbReference type="NCBI Taxonomy" id="6319"/>
    <lineage>
        <taxon>Eukaryota</taxon>
        <taxon>Metazoa</taxon>
        <taxon>Ecdysozoa</taxon>
        <taxon>Nematoda</taxon>
        <taxon>Chromadorea</taxon>
        <taxon>Rhabditida</taxon>
        <taxon>Rhabditina</taxon>
        <taxon>Rhabditomorpha</taxon>
        <taxon>Strongyloidea</taxon>
        <taxon>Trichostrongylidae</taxon>
        <taxon>Trichostrongylus</taxon>
    </lineage>
</organism>
<evidence type="ECO:0000256" key="1">
    <source>
        <dbReference type="SAM" id="Phobius"/>
    </source>
</evidence>
<protein>
    <submittedName>
        <fullName evidence="2">Uncharacterized protein</fullName>
    </submittedName>
</protein>
<proteinExistence type="predicted"/>
<reference evidence="2 3" key="1">
    <citation type="submission" date="2019-10" db="EMBL/GenBank/DDBJ databases">
        <title>Assembly and Annotation for the nematode Trichostrongylus colubriformis.</title>
        <authorList>
            <person name="Martin J."/>
        </authorList>
    </citation>
    <scope>NUCLEOTIDE SEQUENCE [LARGE SCALE GENOMIC DNA]</scope>
    <source>
        <strain evidence="2">G859</strain>
        <tissue evidence="2">Whole worm</tissue>
    </source>
</reference>
<feature type="transmembrane region" description="Helical" evidence="1">
    <location>
        <begin position="6"/>
        <end position="23"/>
    </location>
</feature>
<evidence type="ECO:0000313" key="3">
    <source>
        <dbReference type="Proteomes" id="UP001331761"/>
    </source>
</evidence>
<dbReference type="AlphaFoldDB" id="A0AAN8FHW4"/>
<dbReference type="Proteomes" id="UP001331761">
    <property type="component" value="Unassembled WGS sequence"/>
</dbReference>
<gene>
    <name evidence="2" type="ORF">GCK32_022651</name>
</gene>